<name>A0A645BEW5_9ZZZZ</name>
<sequence length="159" mass="18563">MFYVRRLFDNEIEEASRLIWLTFYKFESKGYSEEGLVNFRNFIEPVSLRMNSFDGYVVLFGAFDQGDRSKDRLVGVSGVREKSHICLNFVDGEYHRHGIGRELFNEMYEFAKTDANINEMTVNSSDYGMAFYEAMGFEKAGERMVRDGIVYTPYRLGLK</sequence>
<dbReference type="InterPro" id="IPR016181">
    <property type="entry name" value="Acyl_CoA_acyltransferase"/>
</dbReference>
<dbReference type="GO" id="GO:0016747">
    <property type="term" value="F:acyltransferase activity, transferring groups other than amino-acyl groups"/>
    <property type="evidence" value="ECO:0007669"/>
    <property type="project" value="InterPro"/>
</dbReference>
<accession>A0A645BEW5</accession>
<dbReference type="InterPro" id="IPR000182">
    <property type="entry name" value="GNAT_dom"/>
</dbReference>
<evidence type="ECO:0000259" key="1">
    <source>
        <dbReference type="PROSITE" id="PS51186"/>
    </source>
</evidence>
<gene>
    <name evidence="2" type="ORF">SDC9_110081</name>
</gene>
<feature type="domain" description="N-acetyltransferase" evidence="1">
    <location>
        <begin position="10"/>
        <end position="159"/>
    </location>
</feature>
<comment type="caution">
    <text evidence="2">The sequence shown here is derived from an EMBL/GenBank/DDBJ whole genome shotgun (WGS) entry which is preliminary data.</text>
</comment>
<dbReference type="CDD" id="cd04301">
    <property type="entry name" value="NAT_SF"/>
    <property type="match status" value="1"/>
</dbReference>
<reference evidence="2" key="1">
    <citation type="submission" date="2019-08" db="EMBL/GenBank/DDBJ databases">
        <authorList>
            <person name="Kucharzyk K."/>
            <person name="Murdoch R.W."/>
            <person name="Higgins S."/>
            <person name="Loffler F."/>
        </authorList>
    </citation>
    <scope>NUCLEOTIDE SEQUENCE</scope>
</reference>
<protein>
    <recommendedName>
        <fullName evidence="1">N-acetyltransferase domain-containing protein</fullName>
    </recommendedName>
</protein>
<dbReference type="Pfam" id="PF13673">
    <property type="entry name" value="Acetyltransf_10"/>
    <property type="match status" value="1"/>
</dbReference>
<dbReference type="AlphaFoldDB" id="A0A645BEW5"/>
<proteinExistence type="predicted"/>
<dbReference type="InterPro" id="IPR052564">
    <property type="entry name" value="N-acetyltrans/Recomb-assoc"/>
</dbReference>
<dbReference type="PANTHER" id="PTHR43451:SF1">
    <property type="entry name" value="ACETYLTRANSFERASE"/>
    <property type="match status" value="1"/>
</dbReference>
<dbReference type="SUPFAM" id="SSF55729">
    <property type="entry name" value="Acyl-CoA N-acyltransferases (Nat)"/>
    <property type="match status" value="1"/>
</dbReference>
<dbReference type="Gene3D" id="3.40.630.30">
    <property type="match status" value="1"/>
</dbReference>
<dbReference type="PROSITE" id="PS51186">
    <property type="entry name" value="GNAT"/>
    <property type="match status" value="1"/>
</dbReference>
<dbReference type="PANTHER" id="PTHR43451">
    <property type="entry name" value="ACETYLTRANSFERASE (GNAT) FAMILY PROTEIN"/>
    <property type="match status" value="1"/>
</dbReference>
<organism evidence="2">
    <name type="scientific">bioreactor metagenome</name>
    <dbReference type="NCBI Taxonomy" id="1076179"/>
    <lineage>
        <taxon>unclassified sequences</taxon>
        <taxon>metagenomes</taxon>
        <taxon>ecological metagenomes</taxon>
    </lineage>
</organism>
<evidence type="ECO:0000313" key="2">
    <source>
        <dbReference type="EMBL" id="MPM63201.1"/>
    </source>
</evidence>
<dbReference type="EMBL" id="VSSQ01019276">
    <property type="protein sequence ID" value="MPM63201.1"/>
    <property type="molecule type" value="Genomic_DNA"/>
</dbReference>